<name>A0ABQ8K8J4_9APHY</name>
<proteinExistence type="predicted"/>
<evidence type="ECO:0000313" key="3">
    <source>
        <dbReference type="Proteomes" id="UP000814176"/>
    </source>
</evidence>
<organism evidence="2 3">
    <name type="scientific">Rhodofomes roseus</name>
    <dbReference type="NCBI Taxonomy" id="34475"/>
    <lineage>
        <taxon>Eukaryota</taxon>
        <taxon>Fungi</taxon>
        <taxon>Dikarya</taxon>
        <taxon>Basidiomycota</taxon>
        <taxon>Agaricomycotina</taxon>
        <taxon>Agaricomycetes</taxon>
        <taxon>Polyporales</taxon>
        <taxon>Rhodofomes</taxon>
    </lineage>
</organism>
<protein>
    <submittedName>
        <fullName evidence="2">Uncharacterized protein</fullName>
    </submittedName>
</protein>
<gene>
    <name evidence="2" type="ORF">C8Q71DRAFT_773982</name>
</gene>
<dbReference type="RefSeq" id="XP_047776294.1">
    <property type="nucleotide sequence ID" value="XM_047924485.1"/>
</dbReference>
<evidence type="ECO:0000256" key="1">
    <source>
        <dbReference type="SAM" id="MobiDB-lite"/>
    </source>
</evidence>
<sequence>MSDTDLAHILSTSPHRSFVSFTQYQTWGSEVPRITNETERRPIHEHVTIDRLVATWESYVEFHTALLRMYAYAVEHSPFTVAVDRLTLMHRVPGYPLGQRLDLEDIELETHWEVKCEFDRLSETACENGRDGKGTSAMHVSPLRNLNHA</sequence>
<comment type="caution">
    <text evidence="2">The sequence shown here is derived from an EMBL/GenBank/DDBJ whole genome shotgun (WGS) entry which is preliminary data.</text>
</comment>
<reference evidence="2 3" key="1">
    <citation type="journal article" date="2021" name="Environ. Microbiol.">
        <title>Gene family expansions and transcriptome signatures uncover fungal adaptations to wood decay.</title>
        <authorList>
            <person name="Hage H."/>
            <person name="Miyauchi S."/>
            <person name="Viragh M."/>
            <person name="Drula E."/>
            <person name="Min B."/>
            <person name="Chaduli D."/>
            <person name="Navarro D."/>
            <person name="Favel A."/>
            <person name="Norest M."/>
            <person name="Lesage-Meessen L."/>
            <person name="Balint B."/>
            <person name="Merenyi Z."/>
            <person name="de Eugenio L."/>
            <person name="Morin E."/>
            <person name="Martinez A.T."/>
            <person name="Baldrian P."/>
            <person name="Stursova M."/>
            <person name="Martinez M.J."/>
            <person name="Novotny C."/>
            <person name="Magnuson J.K."/>
            <person name="Spatafora J.W."/>
            <person name="Maurice S."/>
            <person name="Pangilinan J."/>
            <person name="Andreopoulos W."/>
            <person name="LaButti K."/>
            <person name="Hundley H."/>
            <person name="Na H."/>
            <person name="Kuo A."/>
            <person name="Barry K."/>
            <person name="Lipzen A."/>
            <person name="Henrissat B."/>
            <person name="Riley R."/>
            <person name="Ahrendt S."/>
            <person name="Nagy L.G."/>
            <person name="Grigoriev I.V."/>
            <person name="Martin F."/>
            <person name="Rosso M.N."/>
        </authorList>
    </citation>
    <scope>NUCLEOTIDE SEQUENCE [LARGE SCALE GENOMIC DNA]</scope>
    <source>
        <strain evidence="2 3">CIRM-BRFM 1785</strain>
    </source>
</reference>
<dbReference type="EMBL" id="JADCUA010000018">
    <property type="protein sequence ID" value="KAH9833554.1"/>
    <property type="molecule type" value="Genomic_DNA"/>
</dbReference>
<accession>A0ABQ8K8J4</accession>
<evidence type="ECO:0000313" key="2">
    <source>
        <dbReference type="EMBL" id="KAH9833554.1"/>
    </source>
</evidence>
<keyword evidence="3" id="KW-1185">Reference proteome</keyword>
<feature type="region of interest" description="Disordered" evidence="1">
    <location>
        <begin position="128"/>
        <end position="149"/>
    </location>
</feature>
<dbReference type="Proteomes" id="UP000814176">
    <property type="component" value="Unassembled WGS sequence"/>
</dbReference>
<dbReference type="GeneID" id="72005217"/>